<feature type="transmembrane region" description="Helical" evidence="2">
    <location>
        <begin position="97"/>
        <end position="121"/>
    </location>
</feature>
<sequence length="255" mass="28811">MIPFILTLSPPSSLFLSTSFLPPSSLPKLNYGGILRNQKKKRKLLQLRRRGICRAELQQDAPFAIALGACVLNSLLFSDTAVSSPEDEDAAVSSTDARFTVMTIIGFIPYFNWLSWIFALMDTGKRRYAVYALVYLAPYLRTNLSLSPEDSWLPIASIVLCVIHIQLEASIRSGDLDGFNFFNEAAKHRGLAKKHGHTKHPEEMQEEARRQGNMKLPLGQQSRDEIRKWRVTRKPSQDIEHAGNDAGDQDDRMQH</sequence>
<evidence type="ECO:0000313" key="4">
    <source>
        <dbReference type="Proteomes" id="UP000596660"/>
    </source>
</evidence>
<reference evidence="3" key="2">
    <citation type="submission" date="2021-03" db="UniProtKB">
        <authorList>
            <consortium name="EnsemblPlants"/>
        </authorList>
    </citation>
    <scope>IDENTIFICATION</scope>
</reference>
<keyword evidence="4" id="KW-1185">Reference proteome</keyword>
<feature type="region of interest" description="Disordered" evidence="1">
    <location>
        <begin position="191"/>
        <end position="255"/>
    </location>
</feature>
<accession>A0A803L5A6</accession>
<keyword evidence="2" id="KW-0812">Transmembrane</keyword>
<organism evidence="3 4">
    <name type="scientific">Chenopodium quinoa</name>
    <name type="common">Quinoa</name>
    <dbReference type="NCBI Taxonomy" id="63459"/>
    <lineage>
        <taxon>Eukaryota</taxon>
        <taxon>Viridiplantae</taxon>
        <taxon>Streptophyta</taxon>
        <taxon>Embryophyta</taxon>
        <taxon>Tracheophyta</taxon>
        <taxon>Spermatophyta</taxon>
        <taxon>Magnoliopsida</taxon>
        <taxon>eudicotyledons</taxon>
        <taxon>Gunneridae</taxon>
        <taxon>Pentapetalae</taxon>
        <taxon>Caryophyllales</taxon>
        <taxon>Chenopodiaceae</taxon>
        <taxon>Chenopodioideae</taxon>
        <taxon>Atripliceae</taxon>
        <taxon>Chenopodium</taxon>
    </lineage>
</organism>
<dbReference type="GeneID" id="110732293"/>
<gene>
    <name evidence="3" type="primary">LOC110732293</name>
</gene>
<dbReference type="Proteomes" id="UP000596660">
    <property type="component" value="Unplaced"/>
</dbReference>
<dbReference type="EnsemblPlants" id="AUR62007045-RA">
    <property type="protein sequence ID" value="AUR62007045-RA:cds"/>
    <property type="gene ID" value="AUR62007045"/>
</dbReference>
<keyword evidence="2" id="KW-0472">Membrane</keyword>
<dbReference type="PANTHER" id="PTHR36804:SF1">
    <property type="entry name" value="OS04G0585600 PROTEIN"/>
    <property type="match status" value="1"/>
</dbReference>
<reference evidence="3" key="1">
    <citation type="journal article" date="2017" name="Nature">
        <title>The genome of Chenopodium quinoa.</title>
        <authorList>
            <person name="Jarvis D.E."/>
            <person name="Ho Y.S."/>
            <person name="Lightfoot D.J."/>
            <person name="Schmoeckel S.M."/>
            <person name="Li B."/>
            <person name="Borm T.J.A."/>
            <person name="Ohyanagi H."/>
            <person name="Mineta K."/>
            <person name="Michell C.T."/>
            <person name="Saber N."/>
            <person name="Kharbatia N.M."/>
            <person name="Rupper R.R."/>
            <person name="Sharp A.R."/>
            <person name="Dally N."/>
            <person name="Boughton B.A."/>
            <person name="Woo Y.H."/>
            <person name="Gao G."/>
            <person name="Schijlen E.G.W.M."/>
            <person name="Guo X."/>
            <person name="Momin A.A."/>
            <person name="Negrao S."/>
            <person name="Al-Babili S."/>
            <person name="Gehring C."/>
            <person name="Roessner U."/>
            <person name="Jung C."/>
            <person name="Murphy K."/>
            <person name="Arold S.T."/>
            <person name="Gojobori T."/>
            <person name="van der Linden C.G."/>
            <person name="van Loo E.N."/>
            <person name="Jellen E.N."/>
            <person name="Maughan P.J."/>
            <person name="Tester M."/>
        </authorList>
    </citation>
    <scope>NUCLEOTIDE SEQUENCE [LARGE SCALE GENOMIC DNA]</scope>
    <source>
        <strain evidence="3">cv. PI 614886</strain>
    </source>
</reference>
<dbReference type="AlphaFoldDB" id="A0A803L5A6"/>
<evidence type="ECO:0000256" key="1">
    <source>
        <dbReference type="SAM" id="MobiDB-lite"/>
    </source>
</evidence>
<evidence type="ECO:0000313" key="3">
    <source>
        <dbReference type="EnsemblPlants" id="AUR62007045-RA:cds"/>
    </source>
</evidence>
<dbReference type="PANTHER" id="PTHR36804">
    <property type="entry name" value="OSJNBA0013K16.11 PROTEIN"/>
    <property type="match status" value="1"/>
</dbReference>
<keyword evidence="2" id="KW-1133">Transmembrane helix</keyword>
<feature type="compositionally biased region" description="Basic and acidic residues" evidence="1">
    <location>
        <begin position="235"/>
        <end position="255"/>
    </location>
</feature>
<feature type="compositionally biased region" description="Basic and acidic residues" evidence="1">
    <location>
        <begin position="199"/>
        <end position="210"/>
    </location>
</feature>
<dbReference type="OMA" id="QEGHESK"/>
<dbReference type="Gramene" id="AUR62007045-RA">
    <property type="protein sequence ID" value="AUR62007045-RA:cds"/>
    <property type="gene ID" value="AUR62007045"/>
</dbReference>
<proteinExistence type="predicted"/>
<evidence type="ECO:0000256" key="2">
    <source>
        <dbReference type="SAM" id="Phobius"/>
    </source>
</evidence>
<protein>
    <submittedName>
        <fullName evidence="3">Uncharacterized protein</fullName>
    </submittedName>
</protein>
<dbReference type="RefSeq" id="XP_021767903.1">
    <property type="nucleotide sequence ID" value="XM_021912211.1"/>
</dbReference>
<name>A0A803L5A6_CHEQI</name>